<dbReference type="OrthoDB" id="540174at2759"/>
<evidence type="ECO:0000256" key="3">
    <source>
        <dbReference type="ARBA" id="ARBA00023004"/>
    </source>
</evidence>
<keyword evidence="3 4" id="KW-0408">Iron</keyword>
<dbReference type="PANTHER" id="PTHR28657">
    <property type="entry name" value="INDOLEAMINE 2,3-DIOXYGENASE"/>
    <property type="match status" value="1"/>
</dbReference>
<dbReference type="EMBL" id="BNJQ01000023">
    <property type="protein sequence ID" value="GHP09012.1"/>
    <property type="molecule type" value="Genomic_DNA"/>
</dbReference>
<feature type="binding site" description="proximal binding residue" evidence="4">
    <location>
        <position position="375"/>
    </location>
    <ligand>
        <name>heme b</name>
        <dbReference type="ChEBI" id="CHEBI:60344"/>
    </ligand>
    <ligandPart>
        <name>Fe</name>
        <dbReference type="ChEBI" id="CHEBI:18248"/>
    </ligandPart>
</feature>
<evidence type="ECO:0000256" key="1">
    <source>
        <dbReference type="ARBA" id="ARBA00007119"/>
    </source>
</evidence>
<dbReference type="AlphaFoldDB" id="A0A6T5WZ19"/>
<reference evidence="5" key="2">
    <citation type="submission" date="2021-01" db="EMBL/GenBank/DDBJ databases">
        <authorList>
            <person name="Corre E."/>
            <person name="Pelletier E."/>
            <person name="Niang G."/>
            <person name="Scheremetjew M."/>
            <person name="Finn R."/>
            <person name="Kale V."/>
            <person name="Holt S."/>
            <person name="Cochrane G."/>
            <person name="Meng A."/>
            <person name="Brown T."/>
            <person name="Cohen L."/>
        </authorList>
    </citation>
    <scope>NUCLEOTIDE SEQUENCE</scope>
    <source>
        <strain evidence="5">RCC251</strain>
    </source>
</reference>
<protein>
    <recommendedName>
        <fullName evidence="8">Indoleamine 2,3-dioxygenase</fullName>
    </recommendedName>
</protein>
<dbReference type="Proteomes" id="UP000660262">
    <property type="component" value="Unassembled WGS sequence"/>
</dbReference>
<dbReference type="PANTHER" id="PTHR28657:SF3">
    <property type="entry name" value="INDOLEAMINE 2,3-DIOXYGENASE"/>
    <property type="match status" value="1"/>
</dbReference>
<organism evidence="5">
    <name type="scientific">Pycnococcus provasolii</name>
    <dbReference type="NCBI Taxonomy" id="41880"/>
    <lineage>
        <taxon>Eukaryota</taxon>
        <taxon>Viridiplantae</taxon>
        <taxon>Chlorophyta</taxon>
        <taxon>Pseudoscourfieldiophyceae</taxon>
        <taxon>Pseudoscourfieldiales</taxon>
        <taxon>Pycnococcaceae</taxon>
        <taxon>Pycnococcus</taxon>
    </lineage>
</organism>
<evidence type="ECO:0000256" key="2">
    <source>
        <dbReference type="ARBA" id="ARBA00022723"/>
    </source>
</evidence>
<keyword evidence="7" id="KW-1185">Reference proteome</keyword>
<evidence type="ECO:0000313" key="5">
    <source>
        <dbReference type="EMBL" id="CAD8217531.1"/>
    </source>
</evidence>
<dbReference type="GO" id="GO:0020037">
    <property type="term" value="F:heme binding"/>
    <property type="evidence" value="ECO:0007669"/>
    <property type="project" value="InterPro"/>
</dbReference>
<evidence type="ECO:0008006" key="8">
    <source>
        <dbReference type="Google" id="ProtNLM"/>
    </source>
</evidence>
<dbReference type="Gene3D" id="1.20.58.480">
    <property type="match status" value="1"/>
</dbReference>
<dbReference type="InterPro" id="IPR000898">
    <property type="entry name" value="Indolamine_dOase"/>
</dbReference>
<proteinExistence type="inferred from homology"/>
<comment type="similarity">
    <text evidence="1">Belongs to the indoleamine 2,3-dioxygenase family.</text>
</comment>
<reference evidence="6" key="1">
    <citation type="submission" date="2020-10" db="EMBL/GenBank/DDBJ databases">
        <title>Unveiling of a novel bifunctional photoreceptor, Dualchrome1, isolated from a cosmopolitan green alga.</title>
        <authorList>
            <person name="Suzuki S."/>
            <person name="Kawachi M."/>
        </authorList>
    </citation>
    <scope>NUCLEOTIDE SEQUENCE</scope>
    <source>
        <strain evidence="6">NIES 2893</strain>
    </source>
</reference>
<dbReference type="GO" id="GO:0016702">
    <property type="term" value="F:oxidoreductase activity, acting on single donors with incorporation of molecular oxygen, incorporation of two atoms of oxygen"/>
    <property type="evidence" value="ECO:0007669"/>
    <property type="project" value="UniProtKB-ARBA"/>
</dbReference>
<dbReference type="EMBL" id="HBDW01001434">
    <property type="protein sequence ID" value="CAD8217531.1"/>
    <property type="molecule type" value="Transcribed_RNA"/>
</dbReference>
<keyword evidence="2 4" id="KW-0479">Metal-binding</keyword>
<sequence>MWPDGVYFDGVFSVSSSSGFLPIAPLPTLPPSPFDESVGVLLSQLPVHLCGDDSYKGNSKGILGCPSAIVHAIANLPNLVDAIVPAYSPRTIATLFRSYAFLASAYLLETAYATQTPEGKYGKARRILPKQIAQPLHRVAKALGQAPWLDYHYAYGLCNYAKKDEQKGLDYNNLDMVCRFAGTQDEVGFMMVHVNINENGAQLIAGIRDAIAAAEEDPQSLVPALAKVHAAATAINSVRRSMWKASKPERYNDFRAFIMGVKGNDAIFGDGVIYEGVDEYGNEPQQPRGQTGAQDDLIPTLDIFSGVTEYYPTNKLTEYLIDLRTYRPTSIKRFLEDLRERVRACSLAQAVRTHPSAAATMVGIVEEIFLFRNGHFQFVQRYIMANTQHGSATGGTPITTWLPNQLEACLKLIDDLLRCDSLAMATSIVNAMAKSSSTEGIEDEESEAMVQAVMSAVPELSKEEASIVMRNALETANRARVLQSQVDAMVASNHIDSALIYRLNDGRLDETSHYHLKSRSTTAAAA</sequence>
<evidence type="ECO:0000256" key="4">
    <source>
        <dbReference type="PIRSR" id="PIRSR600898-1"/>
    </source>
</evidence>
<evidence type="ECO:0000313" key="7">
    <source>
        <dbReference type="Proteomes" id="UP000660262"/>
    </source>
</evidence>
<dbReference type="InterPro" id="IPR037217">
    <property type="entry name" value="Trp/Indoleamine_2_3_dOase-like"/>
</dbReference>
<gene>
    <name evidence="5" type="ORF">PPRO1472_LOCUS973</name>
    <name evidence="6" type="ORF">PPROV_000774900</name>
</gene>
<dbReference type="GO" id="GO:0046872">
    <property type="term" value="F:metal ion binding"/>
    <property type="evidence" value="ECO:0007669"/>
    <property type="project" value="UniProtKB-KW"/>
</dbReference>
<evidence type="ECO:0000313" key="6">
    <source>
        <dbReference type="EMBL" id="GHP09012.1"/>
    </source>
</evidence>
<dbReference type="Pfam" id="PF01231">
    <property type="entry name" value="IDO"/>
    <property type="match status" value="1"/>
</dbReference>
<name>A0A6T5WZ19_9CHLO</name>
<dbReference type="SUPFAM" id="SSF140959">
    <property type="entry name" value="Indolic compounds 2,3-dioxygenase-like"/>
    <property type="match status" value="1"/>
</dbReference>
<accession>A0A6T5WZ19</accession>
<keyword evidence="4" id="KW-0349">Heme</keyword>
<dbReference type="GO" id="GO:0019441">
    <property type="term" value="P:L-tryptophan catabolic process to kynurenine"/>
    <property type="evidence" value="ECO:0007669"/>
    <property type="project" value="InterPro"/>
</dbReference>